<feature type="region of interest" description="Disordered" evidence="1">
    <location>
        <begin position="517"/>
        <end position="538"/>
    </location>
</feature>
<dbReference type="GeneID" id="25987916"/>
<gene>
    <name evidence="2" type="ORF">A1Q1_04403</name>
</gene>
<proteinExistence type="predicted"/>
<protein>
    <submittedName>
        <fullName evidence="2">Uncharacterized protein</fullName>
    </submittedName>
</protein>
<reference evidence="2 3" key="1">
    <citation type="journal article" date="2012" name="Eukaryot. Cell">
        <title>Draft genome sequence of CBS 2479, the standard type strain of Trichosporon asahii.</title>
        <authorList>
            <person name="Yang R.Y."/>
            <person name="Li H.T."/>
            <person name="Zhu H."/>
            <person name="Zhou G.P."/>
            <person name="Wang M."/>
            <person name="Wang L."/>
        </authorList>
    </citation>
    <scope>NUCLEOTIDE SEQUENCE [LARGE SCALE GENOMIC DNA]</scope>
    <source>
        <strain evidence="3">ATCC 90039 / CBS 2479 / JCM 2466 / KCTC 7840 / NCYC 2677 / UAMH 7654</strain>
    </source>
</reference>
<feature type="region of interest" description="Disordered" evidence="1">
    <location>
        <begin position="45"/>
        <end position="68"/>
    </location>
</feature>
<dbReference type="RefSeq" id="XP_014178244.1">
    <property type="nucleotide sequence ID" value="XM_014322769.1"/>
</dbReference>
<name>J6EVL7_TRIAS</name>
<feature type="region of interest" description="Disordered" evidence="1">
    <location>
        <begin position="293"/>
        <end position="320"/>
    </location>
</feature>
<dbReference type="HOGENOM" id="CLU_506405_0_0_1"/>
<dbReference type="Proteomes" id="UP000002748">
    <property type="component" value="Unassembled WGS sequence"/>
</dbReference>
<comment type="caution">
    <text evidence="2">The sequence shown here is derived from an EMBL/GenBank/DDBJ whole genome shotgun (WGS) entry which is preliminary data.</text>
</comment>
<organism evidence="2 3">
    <name type="scientific">Trichosporon asahii var. asahii (strain ATCC 90039 / CBS 2479 / JCM 2466 / KCTC 7840 / NBRC 103889/ NCYC 2677 / UAMH 7654)</name>
    <name type="common">Yeast</name>
    <dbReference type="NCBI Taxonomy" id="1186058"/>
    <lineage>
        <taxon>Eukaryota</taxon>
        <taxon>Fungi</taxon>
        <taxon>Dikarya</taxon>
        <taxon>Basidiomycota</taxon>
        <taxon>Agaricomycotina</taxon>
        <taxon>Tremellomycetes</taxon>
        <taxon>Trichosporonales</taxon>
        <taxon>Trichosporonaceae</taxon>
        <taxon>Trichosporon</taxon>
    </lineage>
</organism>
<feature type="region of interest" description="Disordered" evidence="1">
    <location>
        <begin position="230"/>
        <end position="249"/>
    </location>
</feature>
<dbReference type="VEuPathDB" id="FungiDB:A1Q1_04403"/>
<evidence type="ECO:0000256" key="1">
    <source>
        <dbReference type="SAM" id="MobiDB-lite"/>
    </source>
</evidence>
<feature type="compositionally biased region" description="Acidic residues" evidence="1">
    <location>
        <begin position="51"/>
        <end position="63"/>
    </location>
</feature>
<dbReference type="KEGG" id="tasa:A1Q1_04403"/>
<dbReference type="EMBL" id="ALBS01000274">
    <property type="protein sequence ID" value="EJT46852.1"/>
    <property type="molecule type" value="Genomic_DNA"/>
</dbReference>
<accession>J6EVL7</accession>
<sequence length="538" mass="58764">MSFQRRKALPTSIAFQSGRKKLQDVALKTRTERLRFSKLRNSIPTTGTETWMDEDPEVTVEEQETSRDPEKIGGLMEEFMSYYAENGKSADPAFERIAGTALNRLSFNLQAALEMFLPEDALRDERDSLKNSVSAFGLARPVSSKGVLGRDSVKIILEHVLKKNGEESTGGQKETALLINVDMYSGRRVAVSHPARYMIRTCYVGSCDDFGTQTLRKWWILKASGPSATTRGFRREGSGQSTAPYQGGVQPGEYDLRVELVLPRASPEYWCSHGPGGGDAVVVARPASLQRQSRRCYRGPQAARASVRQTRPSGSEPRSVWPLSLEGAAEDAEGRVVKGTGMIHGKSKEKLSLYSAATEMLAGHSQRSHTLMTNYIRVDNRISLTAGTTDEGPPVVPQTAAANQLVAPVGLLSKKELRVRDPELGIYEEMARLLRSSLAAGSEYWKLTAGFRNLPGIGAMTAVDGAGLLSRLQKIIRNKVQKLRRQEEGQPGRVELAAAAHNSLEIDKLISDLDAISADDGKTTDGVAGLSEEATEDI</sequence>
<evidence type="ECO:0000313" key="3">
    <source>
        <dbReference type="Proteomes" id="UP000002748"/>
    </source>
</evidence>
<dbReference type="AlphaFoldDB" id="J6EVL7"/>
<evidence type="ECO:0000313" key="2">
    <source>
        <dbReference type="EMBL" id="EJT46852.1"/>
    </source>
</evidence>